<evidence type="ECO:0000256" key="1">
    <source>
        <dbReference type="ARBA" id="ARBA00010871"/>
    </source>
</evidence>
<dbReference type="AlphaFoldDB" id="A0A1F8BBR3"/>
<dbReference type="EMBL" id="MGHF01000038">
    <property type="protein sequence ID" value="OGM61482.1"/>
    <property type="molecule type" value="Genomic_DNA"/>
</dbReference>
<comment type="similarity">
    <text evidence="1">Belongs to the D-alanine--D-alanine ligase family.</text>
</comment>
<comment type="caution">
    <text evidence="7">The sequence shown here is derived from an EMBL/GenBank/DDBJ whole genome shotgun (WGS) entry which is preliminary data.</text>
</comment>
<dbReference type="PROSITE" id="PS50975">
    <property type="entry name" value="ATP_GRASP"/>
    <property type="match status" value="1"/>
</dbReference>
<gene>
    <name evidence="7" type="ORF">A2961_00570</name>
</gene>
<dbReference type="Proteomes" id="UP000177082">
    <property type="component" value="Unassembled WGS sequence"/>
</dbReference>
<evidence type="ECO:0000256" key="5">
    <source>
        <dbReference type="SAM" id="MobiDB-lite"/>
    </source>
</evidence>
<dbReference type="InterPro" id="IPR011095">
    <property type="entry name" value="Dala_Dala_lig_C"/>
</dbReference>
<evidence type="ECO:0000256" key="4">
    <source>
        <dbReference type="PROSITE-ProRule" id="PRU00409"/>
    </source>
</evidence>
<dbReference type="GO" id="GO:0071555">
    <property type="term" value="P:cell wall organization"/>
    <property type="evidence" value="ECO:0007669"/>
    <property type="project" value="UniProtKB-KW"/>
</dbReference>
<dbReference type="GO" id="GO:0005524">
    <property type="term" value="F:ATP binding"/>
    <property type="evidence" value="ECO:0007669"/>
    <property type="project" value="UniProtKB-UniRule"/>
</dbReference>
<keyword evidence="4" id="KW-0067">ATP-binding</keyword>
<dbReference type="Gene3D" id="3.40.50.20">
    <property type="match status" value="1"/>
</dbReference>
<feature type="region of interest" description="Disordered" evidence="5">
    <location>
        <begin position="1"/>
        <end position="22"/>
    </location>
</feature>
<feature type="domain" description="ATP-grasp" evidence="6">
    <location>
        <begin position="138"/>
        <end position="342"/>
    </location>
</feature>
<dbReference type="Gene3D" id="3.30.470.20">
    <property type="entry name" value="ATP-grasp fold, B domain"/>
    <property type="match status" value="2"/>
</dbReference>
<dbReference type="GO" id="GO:0046872">
    <property type="term" value="F:metal ion binding"/>
    <property type="evidence" value="ECO:0007669"/>
    <property type="project" value="InterPro"/>
</dbReference>
<dbReference type="SUPFAM" id="SSF52440">
    <property type="entry name" value="PreATP-grasp domain"/>
    <property type="match status" value="1"/>
</dbReference>
<dbReference type="PANTHER" id="PTHR23132">
    <property type="entry name" value="D-ALANINE--D-ALANINE LIGASE"/>
    <property type="match status" value="1"/>
</dbReference>
<organism evidence="7 8">
    <name type="scientific">Candidatus Woesebacteria bacterium RIFCSPLOWO2_01_FULL_39_21</name>
    <dbReference type="NCBI Taxonomy" id="1802519"/>
    <lineage>
        <taxon>Bacteria</taxon>
        <taxon>Candidatus Woeseibacteriota</taxon>
    </lineage>
</organism>
<dbReference type="STRING" id="1802519.A2961_00570"/>
<protein>
    <recommendedName>
        <fullName evidence="6">ATP-grasp domain-containing protein</fullName>
    </recommendedName>
</protein>
<dbReference type="InterPro" id="IPR016185">
    <property type="entry name" value="PreATP-grasp_dom_sf"/>
</dbReference>
<evidence type="ECO:0000313" key="7">
    <source>
        <dbReference type="EMBL" id="OGM61482.1"/>
    </source>
</evidence>
<dbReference type="Pfam" id="PF07478">
    <property type="entry name" value="Dala_Dala_lig_C"/>
    <property type="match status" value="1"/>
</dbReference>
<dbReference type="PANTHER" id="PTHR23132:SF23">
    <property type="entry name" value="D-ALANINE--D-ALANINE LIGASE B"/>
    <property type="match status" value="1"/>
</dbReference>
<evidence type="ECO:0000256" key="2">
    <source>
        <dbReference type="ARBA" id="ARBA00022598"/>
    </source>
</evidence>
<evidence type="ECO:0000313" key="8">
    <source>
        <dbReference type="Proteomes" id="UP000177082"/>
    </source>
</evidence>
<keyword evidence="2" id="KW-0436">Ligase</keyword>
<evidence type="ECO:0000259" key="6">
    <source>
        <dbReference type="PROSITE" id="PS50975"/>
    </source>
</evidence>
<name>A0A1F8BBR3_9BACT</name>
<proteinExistence type="inferred from homology"/>
<reference evidence="7 8" key="1">
    <citation type="journal article" date="2016" name="Nat. Commun.">
        <title>Thousands of microbial genomes shed light on interconnected biogeochemical processes in an aquifer system.</title>
        <authorList>
            <person name="Anantharaman K."/>
            <person name="Brown C.T."/>
            <person name="Hug L.A."/>
            <person name="Sharon I."/>
            <person name="Castelle C.J."/>
            <person name="Probst A.J."/>
            <person name="Thomas B.C."/>
            <person name="Singh A."/>
            <person name="Wilkins M.J."/>
            <person name="Karaoz U."/>
            <person name="Brodie E.L."/>
            <person name="Williams K.H."/>
            <person name="Hubbard S.S."/>
            <person name="Banfield J.F."/>
        </authorList>
    </citation>
    <scope>NUCLEOTIDE SEQUENCE [LARGE SCALE GENOMIC DNA]</scope>
</reference>
<dbReference type="InterPro" id="IPR011761">
    <property type="entry name" value="ATP-grasp"/>
</dbReference>
<sequence>MADVNGGLNEEKPPGNNSTKTGYSLPKKVGIIYSDVRREYFPTESQYLTEKDAKDDAIIISNYLKKINVEPLLYPGNPELPEKLHHDKPDVVLNLVGSIKGNEYLSSTIPGVLELLEIPYTGAGILGESLVYNKFLIKKLLEQNGVPVPHYQLLNIYNDPIDPTLRFPLISKLNEIHGAVEITREAVSETERDLRDRAKFLIETYKQPVLVEEFIVGREVTAILLEGLNKKVYLAEKVFTKGDEKYIFATFEDQWLTDTYDSFHYQKYQDPLLREYVKKAFDITKMSDYGKFDIRIDSSGRYFFIDSNSNPAFAPKETACALGVILDLYGISFTEILKRLLLNTMRDATGKELLPLPESVNPTR</sequence>
<accession>A0A1F8BBR3</accession>
<dbReference type="SUPFAM" id="SSF56059">
    <property type="entry name" value="Glutathione synthetase ATP-binding domain-like"/>
    <property type="match status" value="1"/>
</dbReference>
<keyword evidence="4" id="KW-0547">Nucleotide-binding</keyword>
<evidence type="ECO:0000256" key="3">
    <source>
        <dbReference type="ARBA" id="ARBA00023316"/>
    </source>
</evidence>
<keyword evidence="3" id="KW-0961">Cell wall biogenesis/degradation</keyword>
<dbReference type="GO" id="GO:0008716">
    <property type="term" value="F:D-alanine-D-alanine ligase activity"/>
    <property type="evidence" value="ECO:0007669"/>
    <property type="project" value="InterPro"/>
</dbReference>